<gene>
    <name evidence="7 10" type="primary">hemC</name>
    <name evidence="10" type="ORF">HXX08_05340</name>
    <name evidence="11" type="ORF">OZ401_000416</name>
</gene>
<evidence type="ECO:0000259" key="8">
    <source>
        <dbReference type="Pfam" id="PF01379"/>
    </source>
</evidence>
<accession>A0A8T7M2H3</accession>
<dbReference type="Pfam" id="PF01379">
    <property type="entry name" value="Porphobil_deam"/>
    <property type="match status" value="1"/>
</dbReference>
<dbReference type="EC" id="2.5.1.61" evidence="7"/>
<evidence type="ECO:0000256" key="7">
    <source>
        <dbReference type="HAMAP-Rule" id="MF_00260"/>
    </source>
</evidence>
<dbReference type="Gene3D" id="3.40.190.10">
    <property type="entry name" value="Periplasmic binding protein-like II"/>
    <property type="match status" value="2"/>
</dbReference>
<evidence type="ECO:0000256" key="3">
    <source>
        <dbReference type="ARBA" id="ARBA00011245"/>
    </source>
</evidence>
<evidence type="ECO:0000256" key="1">
    <source>
        <dbReference type="ARBA" id="ARBA00002869"/>
    </source>
</evidence>
<evidence type="ECO:0000256" key="5">
    <source>
        <dbReference type="ARBA" id="ARBA00023244"/>
    </source>
</evidence>
<dbReference type="PANTHER" id="PTHR11557">
    <property type="entry name" value="PORPHOBILINOGEN DEAMINASE"/>
    <property type="match status" value="1"/>
</dbReference>
<dbReference type="InterPro" id="IPR022417">
    <property type="entry name" value="Porphobilin_deaminase_N"/>
</dbReference>
<sequence length="335" mass="36935">MKQIELKEAEEPHTKLPNKTIIVGTRGSKLALWQTNWLIEELKKARPGLQIETRVFTTRGDQIQDVPLQSVGDDGFFVRELETALLAGEIDLAIHSLKDLPTKQPEGLHVAVTPERVDARDALFSRGNIKLADLRQGAVIGTSSARRVAQLRNYRPDFQIKELRGNIDTRMRKLHEQDYDAVILAAAGVKRIGRLDEAAECIPLNVMLPAPGQGALAPECRVDDKALLGILNLVNDRNSLIAVKCEREFMAALGGGCQTPVGAYAEVIMQRLVLRAFVGSPDGSRKILVEIQEPCDGSLAQAKEVALRLAEEALNKGAREILDDARKQGYITERK</sequence>
<comment type="cofactor">
    <cofactor evidence="7">
        <name>dipyrromethane</name>
        <dbReference type="ChEBI" id="CHEBI:60342"/>
    </cofactor>
    <text evidence="7">Binds 1 dipyrromethane group covalently.</text>
</comment>
<dbReference type="PIRSF" id="PIRSF001438">
    <property type="entry name" value="4pyrrol_synth_OHMeBilane_synth"/>
    <property type="match status" value="1"/>
</dbReference>
<dbReference type="GO" id="GO:0006782">
    <property type="term" value="P:protoporphyrinogen IX biosynthetic process"/>
    <property type="evidence" value="ECO:0007669"/>
    <property type="project" value="UniProtKB-UniRule"/>
</dbReference>
<keyword evidence="4 7" id="KW-0808">Transferase</keyword>
<keyword evidence="5 7" id="KW-0627">Porphyrin biosynthesis</keyword>
<dbReference type="FunFam" id="3.40.190.10:FF:000005">
    <property type="entry name" value="Porphobilinogen deaminase"/>
    <property type="match status" value="1"/>
</dbReference>
<feature type="domain" description="Porphobilinogen deaminase N-terminal" evidence="8">
    <location>
        <begin position="21"/>
        <end position="227"/>
    </location>
</feature>
<protein>
    <recommendedName>
        <fullName evidence="7">Porphobilinogen deaminase</fullName>
        <shortName evidence="7">PBG</shortName>
        <ecNumber evidence="7">2.5.1.61</ecNumber>
    </recommendedName>
    <alternativeName>
        <fullName evidence="7">Hydroxymethylbilane synthase</fullName>
        <shortName evidence="7">HMBS</shortName>
    </alternativeName>
    <alternativeName>
        <fullName evidence="7">Pre-uroporphyrinogen synthase</fullName>
    </alternativeName>
</protein>
<dbReference type="Proteomes" id="UP000521676">
    <property type="component" value="Unassembled WGS sequence"/>
</dbReference>
<evidence type="ECO:0000256" key="2">
    <source>
        <dbReference type="ARBA" id="ARBA00005638"/>
    </source>
</evidence>
<comment type="function">
    <text evidence="1 7">Tetrapolymerization of the monopyrrole PBG into the hydroxymethylbilane pre-uroporphyrinogen in several discrete steps.</text>
</comment>
<dbReference type="GO" id="GO:0004418">
    <property type="term" value="F:hydroxymethylbilane synthase activity"/>
    <property type="evidence" value="ECO:0007669"/>
    <property type="project" value="UniProtKB-UniRule"/>
</dbReference>
<dbReference type="InterPro" id="IPR036803">
    <property type="entry name" value="Porphobilinogen_deaminase_C_sf"/>
</dbReference>
<proteinExistence type="inferred from homology"/>
<dbReference type="EMBL" id="CP128399">
    <property type="protein sequence ID" value="WJW67161.1"/>
    <property type="molecule type" value="Genomic_DNA"/>
</dbReference>
<dbReference type="Gene3D" id="3.30.160.40">
    <property type="entry name" value="Porphobilinogen deaminase, C-terminal domain"/>
    <property type="match status" value="1"/>
</dbReference>
<dbReference type="AlphaFoldDB" id="A0A8T7M2H3"/>
<dbReference type="NCBIfam" id="TIGR00212">
    <property type="entry name" value="hemC"/>
    <property type="match status" value="1"/>
</dbReference>
<dbReference type="PRINTS" id="PR00151">
    <property type="entry name" value="PORPHBDMNASE"/>
</dbReference>
<dbReference type="PANTHER" id="PTHR11557:SF0">
    <property type="entry name" value="PORPHOBILINOGEN DEAMINASE"/>
    <property type="match status" value="1"/>
</dbReference>
<comment type="catalytic activity">
    <reaction evidence="6 7">
        <text>4 porphobilinogen + H2O = hydroxymethylbilane + 4 NH4(+)</text>
        <dbReference type="Rhea" id="RHEA:13185"/>
        <dbReference type="ChEBI" id="CHEBI:15377"/>
        <dbReference type="ChEBI" id="CHEBI:28938"/>
        <dbReference type="ChEBI" id="CHEBI:57845"/>
        <dbReference type="ChEBI" id="CHEBI:58126"/>
        <dbReference type="EC" id="2.5.1.61"/>
    </reaction>
</comment>
<dbReference type="HAMAP" id="MF_00260">
    <property type="entry name" value="Porphobil_deam"/>
    <property type="match status" value="1"/>
</dbReference>
<evidence type="ECO:0000313" key="10">
    <source>
        <dbReference type="EMBL" id="NWJ45286.1"/>
    </source>
</evidence>
<reference evidence="10 12" key="1">
    <citation type="submission" date="2020-06" db="EMBL/GenBank/DDBJ databases">
        <title>Anoxygenic phototrophic Chloroflexota member uses a Type I reaction center.</title>
        <authorList>
            <person name="Tsuji J.M."/>
            <person name="Shaw N.A."/>
            <person name="Nagashima S."/>
            <person name="Venkiteswaran J."/>
            <person name="Schiff S.L."/>
            <person name="Hanada S."/>
            <person name="Tank M."/>
            <person name="Neufeld J.D."/>
        </authorList>
    </citation>
    <scope>NUCLEOTIDE SEQUENCE [LARGE SCALE GENOMIC DNA]</scope>
    <source>
        <strain evidence="10">L227-S17</strain>
    </source>
</reference>
<dbReference type="SUPFAM" id="SSF54782">
    <property type="entry name" value="Porphobilinogen deaminase (hydroxymethylbilane synthase), C-terminal domain"/>
    <property type="match status" value="1"/>
</dbReference>
<dbReference type="InterPro" id="IPR022419">
    <property type="entry name" value="Porphobilin_deaminase_cofac_BS"/>
</dbReference>
<dbReference type="InterPro" id="IPR022418">
    <property type="entry name" value="Porphobilinogen_deaminase_C"/>
</dbReference>
<dbReference type="PROSITE" id="PS00533">
    <property type="entry name" value="PORPHOBILINOGEN_DEAM"/>
    <property type="match status" value="1"/>
</dbReference>
<comment type="miscellaneous">
    <text evidence="7">The porphobilinogen subunits are added to the dipyrromethane group.</text>
</comment>
<dbReference type="SUPFAM" id="SSF53850">
    <property type="entry name" value="Periplasmic binding protein-like II"/>
    <property type="match status" value="1"/>
</dbReference>
<keyword evidence="13" id="KW-1185">Reference proteome</keyword>
<evidence type="ECO:0000313" key="11">
    <source>
        <dbReference type="EMBL" id="WJW67161.1"/>
    </source>
</evidence>
<dbReference type="RefSeq" id="WP_341469058.1">
    <property type="nucleotide sequence ID" value="NZ_CP128399.1"/>
</dbReference>
<reference evidence="11" key="2">
    <citation type="journal article" date="2024" name="Nature">
        <title>Anoxygenic phototroph of the Chloroflexota uses a type I reaction centre.</title>
        <authorList>
            <person name="Tsuji J.M."/>
            <person name="Shaw N.A."/>
            <person name="Nagashima S."/>
            <person name="Venkiteswaran J.J."/>
            <person name="Schiff S.L."/>
            <person name="Watanabe T."/>
            <person name="Fukui M."/>
            <person name="Hanada S."/>
            <person name="Tank M."/>
            <person name="Neufeld J.D."/>
        </authorList>
    </citation>
    <scope>NUCLEOTIDE SEQUENCE</scope>
    <source>
        <strain evidence="11">L227-S17</strain>
    </source>
</reference>
<dbReference type="EMBL" id="JACATZ010000001">
    <property type="protein sequence ID" value="NWJ45286.1"/>
    <property type="molecule type" value="Genomic_DNA"/>
</dbReference>
<evidence type="ECO:0000313" key="12">
    <source>
        <dbReference type="Proteomes" id="UP000521676"/>
    </source>
</evidence>
<organism evidence="10 12">
    <name type="scientific">Candidatus Chlorohelix allophototropha</name>
    <dbReference type="NCBI Taxonomy" id="3003348"/>
    <lineage>
        <taxon>Bacteria</taxon>
        <taxon>Bacillati</taxon>
        <taxon>Chloroflexota</taxon>
        <taxon>Chloroflexia</taxon>
        <taxon>Candidatus Chloroheliales</taxon>
        <taxon>Candidatus Chloroheliaceae</taxon>
        <taxon>Candidatus Chlorohelix</taxon>
    </lineage>
</organism>
<dbReference type="CDD" id="cd13646">
    <property type="entry name" value="PBP2_EcHMBS_like"/>
    <property type="match status" value="1"/>
</dbReference>
<evidence type="ECO:0000313" key="13">
    <source>
        <dbReference type="Proteomes" id="UP001431572"/>
    </source>
</evidence>
<dbReference type="Pfam" id="PF03900">
    <property type="entry name" value="Porphobil_deamC"/>
    <property type="match status" value="1"/>
</dbReference>
<feature type="domain" description="Porphobilinogen deaminase C-terminal" evidence="9">
    <location>
        <begin position="241"/>
        <end position="314"/>
    </location>
</feature>
<evidence type="ECO:0000259" key="9">
    <source>
        <dbReference type="Pfam" id="PF03900"/>
    </source>
</evidence>
<evidence type="ECO:0000256" key="6">
    <source>
        <dbReference type="ARBA" id="ARBA00048169"/>
    </source>
</evidence>
<comment type="subunit">
    <text evidence="3 7">Monomer.</text>
</comment>
<feature type="modified residue" description="S-(dipyrrolylmethanemethyl)cysteine" evidence="7">
    <location>
        <position position="257"/>
    </location>
</feature>
<comment type="similarity">
    <text evidence="2 7">Belongs to the HMBS family.</text>
</comment>
<dbReference type="InterPro" id="IPR000860">
    <property type="entry name" value="HemC"/>
</dbReference>
<dbReference type="Proteomes" id="UP001431572">
    <property type="component" value="Chromosome 1"/>
</dbReference>
<dbReference type="GO" id="GO:0005737">
    <property type="term" value="C:cytoplasm"/>
    <property type="evidence" value="ECO:0007669"/>
    <property type="project" value="UniProtKB-UniRule"/>
</dbReference>
<evidence type="ECO:0000256" key="4">
    <source>
        <dbReference type="ARBA" id="ARBA00022679"/>
    </source>
</evidence>
<name>A0A8T7M2H3_9CHLR</name>